<reference evidence="2" key="1">
    <citation type="submission" date="2020-09" db="EMBL/GenBank/DDBJ databases">
        <title>Pelagicoccus enzymogenes sp. nov. with an EPS production, isolated from marine sediment.</title>
        <authorList>
            <person name="Feng X."/>
        </authorList>
    </citation>
    <scope>NUCLEOTIDE SEQUENCE</scope>
    <source>
        <strain evidence="2">NFK12</strain>
    </source>
</reference>
<dbReference type="SUPFAM" id="SSF56784">
    <property type="entry name" value="HAD-like"/>
    <property type="match status" value="1"/>
</dbReference>
<evidence type="ECO:0000256" key="1">
    <source>
        <dbReference type="SAM" id="MobiDB-lite"/>
    </source>
</evidence>
<dbReference type="EMBL" id="JACYFG010000050">
    <property type="protein sequence ID" value="MBD5781563.1"/>
    <property type="molecule type" value="Genomic_DNA"/>
</dbReference>
<protein>
    <recommendedName>
        <fullName evidence="4">Polynucleotide kinase</fullName>
    </recommendedName>
</protein>
<dbReference type="AlphaFoldDB" id="A0A927FDU4"/>
<dbReference type="Proteomes" id="UP000622317">
    <property type="component" value="Unassembled WGS sequence"/>
</dbReference>
<evidence type="ECO:0000313" key="3">
    <source>
        <dbReference type="Proteomes" id="UP000622317"/>
    </source>
</evidence>
<organism evidence="2 3">
    <name type="scientific">Pelagicoccus enzymogenes</name>
    <dbReference type="NCBI Taxonomy" id="2773457"/>
    <lineage>
        <taxon>Bacteria</taxon>
        <taxon>Pseudomonadati</taxon>
        <taxon>Verrucomicrobiota</taxon>
        <taxon>Opitutia</taxon>
        <taxon>Puniceicoccales</taxon>
        <taxon>Pelagicoccaceae</taxon>
        <taxon>Pelagicoccus</taxon>
    </lineage>
</organism>
<accession>A0A927FDU4</accession>
<dbReference type="InterPro" id="IPR023214">
    <property type="entry name" value="HAD_sf"/>
</dbReference>
<gene>
    <name evidence="2" type="ORF">IEN85_18825</name>
</gene>
<keyword evidence="3" id="KW-1185">Reference proteome</keyword>
<feature type="compositionally biased region" description="Basic and acidic residues" evidence="1">
    <location>
        <begin position="153"/>
        <end position="169"/>
    </location>
</feature>
<dbReference type="RefSeq" id="WP_191618651.1">
    <property type="nucleotide sequence ID" value="NZ_JACYFG010000050.1"/>
</dbReference>
<feature type="region of interest" description="Disordered" evidence="1">
    <location>
        <begin position="144"/>
        <end position="169"/>
    </location>
</feature>
<name>A0A927FDU4_9BACT</name>
<evidence type="ECO:0000313" key="2">
    <source>
        <dbReference type="EMBL" id="MBD5781563.1"/>
    </source>
</evidence>
<comment type="caution">
    <text evidence="2">The sequence shown here is derived from an EMBL/GenBank/DDBJ whole genome shotgun (WGS) entry which is preliminary data.</text>
</comment>
<dbReference type="Gene3D" id="3.40.50.1000">
    <property type="entry name" value="HAD superfamily/HAD-like"/>
    <property type="match status" value="1"/>
</dbReference>
<feature type="region of interest" description="Disordered" evidence="1">
    <location>
        <begin position="1"/>
        <end position="25"/>
    </location>
</feature>
<proteinExistence type="predicted"/>
<evidence type="ECO:0008006" key="4">
    <source>
        <dbReference type="Google" id="ProtNLM"/>
    </source>
</evidence>
<feature type="compositionally biased region" description="Basic and acidic residues" evidence="1">
    <location>
        <begin position="16"/>
        <end position="25"/>
    </location>
</feature>
<dbReference type="InterPro" id="IPR036412">
    <property type="entry name" value="HAD-like_sf"/>
</dbReference>
<sequence length="169" mass="19222">MLNWLRNRKTTPESAAPDKAEEPQSREWIGVDLDGTLAEYHKWKGIDHIGKPIPLMKERVLNWLRDGYTIKIFTARASVPEGIAPVEKWLEKHGFPPLEVTNQKDFLMLEVWDDRAIQVVHNTGKAILRSQLNSKPKAPLLGRETAAATCEMGKMERPEDQSGKNAEKK</sequence>